<keyword evidence="1" id="KW-0812">Transmembrane</keyword>
<dbReference type="Proteomes" id="UP000239833">
    <property type="component" value="Chromosome"/>
</dbReference>
<keyword evidence="1" id="KW-1133">Transmembrane helix</keyword>
<proteinExistence type="predicted"/>
<feature type="transmembrane region" description="Helical" evidence="1">
    <location>
        <begin position="127"/>
        <end position="144"/>
    </location>
</feature>
<keyword evidence="1" id="KW-0472">Membrane</keyword>
<sequence>MFNQEYSAVFTWYGILLGIGQAGLGTMLCYVIIQLSLLFSKPDIREEAVKHSKLTKRSASSFMILSNIPLPISLLYLLLLSCTEEILLRATIVYSGTKLDLISIIIVVTIVSLIVQIFPWSTPMNTVFSVIGTLVTAPINAFLLTLVADIRPFIVSQFIVLIFSELIKPREVAR</sequence>
<evidence type="ECO:0000313" key="3">
    <source>
        <dbReference type="Proteomes" id="UP000239833"/>
    </source>
</evidence>
<protein>
    <submittedName>
        <fullName evidence="2">Uncharacterized protein</fullName>
    </submittedName>
</protein>
<evidence type="ECO:0000313" key="2">
    <source>
        <dbReference type="EMBL" id="AVF25572.1"/>
    </source>
</evidence>
<accession>A0A2L1TY29</accession>
<evidence type="ECO:0000256" key="1">
    <source>
        <dbReference type="SAM" id="Phobius"/>
    </source>
</evidence>
<dbReference type="AlphaFoldDB" id="A0A2L1TY29"/>
<gene>
    <name evidence="2" type="ORF">ERICIII_01380</name>
</gene>
<reference evidence="3" key="1">
    <citation type="submission" date="2017-02" db="EMBL/GenBank/DDBJ databases">
        <title>Delineation of Paenibacillus larvae strains originating from foulbrood outbreaks.</title>
        <authorList>
            <person name="Beims H."/>
            <person name="Bunk B."/>
            <person name="Sproeer C."/>
            <person name="Mohr K.I."/>
            <person name="Pradella S."/>
            <person name="Guenther G."/>
            <person name="Rohde M."/>
            <person name="von der Ohe W."/>
            <person name="Steinert M."/>
        </authorList>
    </citation>
    <scope>NUCLEOTIDE SEQUENCE [LARGE SCALE GENOMIC DNA]</scope>
    <source>
        <strain evidence="3">Eric_III</strain>
    </source>
</reference>
<feature type="transmembrane region" description="Helical" evidence="1">
    <location>
        <begin position="60"/>
        <end position="81"/>
    </location>
</feature>
<organism evidence="2 3">
    <name type="scientific">Paenibacillus larvae subsp. larvae</name>
    <dbReference type="NCBI Taxonomy" id="147375"/>
    <lineage>
        <taxon>Bacteria</taxon>
        <taxon>Bacillati</taxon>
        <taxon>Bacillota</taxon>
        <taxon>Bacilli</taxon>
        <taxon>Bacillales</taxon>
        <taxon>Paenibacillaceae</taxon>
        <taxon>Paenibacillus</taxon>
    </lineage>
</organism>
<feature type="transmembrane region" description="Helical" evidence="1">
    <location>
        <begin position="101"/>
        <end position="120"/>
    </location>
</feature>
<dbReference type="EMBL" id="CP019655">
    <property type="protein sequence ID" value="AVF25572.1"/>
    <property type="molecule type" value="Genomic_DNA"/>
</dbReference>
<name>A0A2L1TY29_9BACL</name>
<feature type="transmembrane region" description="Helical" evidence="1">
    <location>
        <begin position="12"/>
        <end position="39"/>
    </location>
</feature>